<dbReference type="GO" id="GO:0003729">
    <property type="term" value="F:mRNA binding"/>
    <property type="evidence" value="ECO:0007669"/>
    <property type="project" value="TreeGrafter"/>
</dbReference>
<evidence type="ECO:0000313" key="3">
    <source>
        <dbReference type="EMBL" id="SBS85307.1"/>
    </source>
</evidence>
<sequence length="673" mass="79452">MTKNAITGKNIKIKEEKNYTVKRNNLKIKKEVKVKEEKGNLANNRKMHRRKGKKEGKVKKEKKLQAGAISGISGTTRGYTIGMKRRSKVTKKLGKKEYGSLSEKFKEIMNDENLSKSKRKKLIKEHKRKTVVENYDYYKKLRMYLNELLQTEDKLNKKKQINTLYNELKKIELIKFARTNLGYHILSALIINGEEDIQNKLWKTLYKNVSDISTYHFLSLLFQCFYKHGKNKQIKNDIIAWILKNPKLYFTKFASRLWEIVFKKLKTDTKIKIINLLIIPNVNIDKNIPSEILKKKTKEMVNMLGEENKILVKNYLIEIIENIVEKELLYNVVSHNIILVACEILKEEELTNVMDIIHEGCEYLISTNVGNKALICLLGYSTNKHKKILIKTLKNNIIEMCKNSVNFLLIIRLLKITDDTKLLNDFIVKKIVNNFEDIFDDYYGFYVIFEFFYSLNEYKEDKYFHVDWKNMIYANAVKSIKDGNKRKSEIIQPIIDKLLILFKDKKKLNQYLKDKKYIIIIFEFLLYTQNVHILNNLFLLIEEIICSHKNEENIDEMYNCNNINVLFWKISSYPKSEDFLHKLVDDNSTFCEKLCNLVLSDLETFLKSKLIKTLNNLLNFAKVKDQNVYEKILACTGQVNIKEIYSTLKETLPKLTHFEKFLELTNQNTLIKN</sequence>
<feature type="region of interest" description="Disordered" evidence="1">
    <location>
        <begin position="39"/>
        <end position="59"/>
    </location>
</feature>
<dbReference type="Proteomes" id="UP000078546">
    <property type="component" value="Unassembled WGS sequence"/>
</dbReference>
<dbReference type="PANTHER" id="PTHR13389:SF0">
    <property type="entry name" value="PUMILIO HOMOLOG 3"/>
    <property type="match status" value="1"/>
</dbReference>
<feature type="domain" description="PUM-HD" evidence="2">
    <location>
        <begin position="144"/>
        <end position="502"/>
    </location>
</feature>
<dbReference type="InterPro" id="IPR016024">
    <property type="entry name" value="ARM-type_fold"/>
</dbReference>
<evidence type="ECO:0000313" key="5">
    <source>
        <dbReference type="Proteomes" id="UP000078546"/>
    </source>
</evidence>
<dbReference type="EMBL" id="FLQV01000519">
    <property type="protein sequence ID" value="SBS94371.1"/>
    <property type="molecule type" value="Genomic_DNA"/>
</dbReference>
<dbReference type="InterPro" id="IPR033133">
    <property type="entry name" value="PUM-HD"/>
</dbReference>
<evidence type="ECO:0000313" key="4">
    <source>
        <dbReference type="EMBL" id="SBS94371.1"/>
    </source>
</evidence>
<dbReference type="GO" id="GO:0006417">
    <property type="term" value="P:regulation of translation"/>
    <property type="evidence" value="ECO:0007669"/>
    <property type="project" value="TreeGrafter"/>
</dbReference>
<reference evidence="5 6" key="1">
    <citation type="submission" date="2016-05" db="EMBL/GenBank/DDBJ databases">
        <authorList>
            <person name="Naeem Raeece"/>
        </authorList>
    </citation>
    <scope>NUCLEOTIDE SEQUENCE [LARGE SCALE GENOMIC DNA]</scope>
</reference>
<dbReference type="EMBL" id="FLQU01000413">
    <property type="protein sequence ID" value="SBS85307.1"/>
    <property type="molecule type" value="Genomic_DNA"/>
</dbReference>
<name>A0A1A8W2D8_PLAOA</name>
<dbReference type="PANTHER" id="PTHR13389">
    <property type="entry name" value="PUMILIO HOMOLOG 3"/>
    <property type="match status" value="1"/>
</dbReference>
<gene>
    <name evidence="4" type="ORF">POVCU1_028140</name>
    <name evidence="3" type="ORF">POVCU2_0030780</name>
</gene>
<dbReference type="GO" id="GO:0005730">
    <property type="term" value="C:nucleolus"/>
    <property type="evidence" value="ECO:0007669"/>
    <property type="project" value="TreeGrafter"/>
</dbReference>
<dbReference type="PROSITE" id="PS50303">
    <property type="entry name" value="PUM_HD"/>
    <property type="match status" value="1"/>
</dbReference>
<reference evidence="3" key="2">
    <citation type="submission" date="2016-05" db="EMBL/GenBank/DDBJ databases">
        <authorList>
            <person name="Lavstsen T."/>
            <person name="Jespersen J.S."/>
        </authorList>
    </citation>
    <scope>NUCLEOTIDE SEQUENCE [LARGE SCALE GENOMIC DNA]</scope>
</reference>
<dbReference type="Gene3D" id="1.25.10.10">
    <property type="entry name" value="Leucine-rich Repeat Variant"/>
    <property type="match status" value="2"/>
</dbReference>
<dbReference type="Proteomes" id="UP000078560">
    <property type="component" value="Unassembled WGS sequence"/>
</dbReference>
<dbReference type="SUPFAM" id="SSF48371">
    <property type="entry name" value="ARM repeat"/>
    <property type="match status" value="1"/>
</dbReference>
<feature type="compositionally biased region" description="Basic residues" evidence="1">
    <location>
        <begin position="45"/>
        <end position="59"/>
    </location>
</feature>
<evidence type="ECO:0000256" key="1">
    <source>
        <dbReference type="SAM" id="MobiDB-lite"/>
    </source>
</evidence>
<evidence type="ECO:0000259" key="2">
    <source>
        <dbReference type="PROSITE" id="PS50303"/>
    </source>
</evidence>
<dbReference type="InterPro" id="IPR040059">
    <property type="entry name" value="PUM3"/>
</dbReference>
<organism evidence="3 6">
    <name type="scientific">Plasmodium ovale curtisi</name>
    <dbReference type="NCBI Taxonomy" id="864141"/>
    <lineage>
        <taxon>Eukaryota</taxon>
        <taxon>Sar</taxon>
        <taxon>Alveolata</taxon>
        <taxon>Apicomplexa</taxon>
        <taxon>Aconoidasida</taxon>
        <taxon>Haemosporida</taxon>
        <taxon>Plasmodiidae</taxon>
        <taxon>Plasmodium</taxon>
        <taxon>Plasmodium (Plasmodium)</taxon>
    </lineage>
</organism>
<dbReference type="InterPro" id="IPR011989">
    <property type="entry name" value="ARM-like"/>
</dbReference>
<evidence type="ECO:0000313" key="6">
    <source>
        <dbReference type="Proteomes" id="UP000078560"/>
    </source>
</evidence>
<proteinExistence type="predicted"/>
<accession>A0A1A8W2D8</accession>
<dbReference type="AlphaFoldDB" id="A0A1A8W2D8"/>
<protein>
    <recommendedName>
        <fullName evidence="2">PUM-HD domain-containing protein</fullName>
    </recommendedName>
</protein>